<dbReference type="AlphaFoldDB" id="A0A915D5N7"/>
<dbReference type="Gene3D" id="3.40.50.300">
    <property type="entry name" value="P-loop containing nucleotide triphosphate hydrolases"/>
    <property type="match status" value="2"/>
</dbReference>
<proteinExistence type="predicted"/>
<dbReference type="InterPro" id="IPR014018">
    <property type="entry name" value="SecA_motor_DEAD"/>
</dbReference>
<evidence type="ECO:0000259" key="4">
    <source>
        <dbReference type="PROSITE" id="PS51196"/>
    </source>
</evidence>
<evidence type="ECO:0000313" key="5">
    <source>
        <dbReference type="Proteomes" id="UP000887574"/>
    </source>
</evidence>
<dbReference type="InterPro" id="IPR000185">
    <property type="entry name" value="SecA"/>
</dbReference>
<protein>
    <submittedName>
        <fullName evidence="6">SecA family profile domain-containing protein</fullName>
    </submittedName>
</protein>
<evidence type="ECO:0000256" key="2">
    <source>
        <dbReference type="ARBA" id="ARBA00023010"/>
    </source>
</evidence>
<keyword evidence="1" id="KW-0813">Transport</keyword>
<dbReference type="GO" id="GO:0006605">
    <property type="term" value="P:protein targeting"/>
    <property type="evidence" value="ECO:0007669"/>
    <property type="project" value="InterPro"/>
</dbReference>
<accession>A0A915D5N7</accession>
<evidence type="ECO:0000256" key="1">
    <source>
        <dbReference type="ARBA" id="ARBA00022927"/>
    </source>
</evidence>
<reference evidence="6" key="1">
    <citation type="submission" date="2022-11" db="UniProtKB">
        <authorList>
            <consortium name="WormBaseParasite"/>
        </authorList>
    </citation>
    <scope>IDENTIFICATION</scope>
</reference>
<dbReference type="WBParaSite" id="jg15836.1">
    <property type="protein sequence ID" value="jg15836.1"/>
    <property type="gene ID" value="jg15836"/>
</dbReference>
<dbReference type="PROSITE" id="PS51196">
    <property type="entry name" value="SECA_MOTOR_DEAD"/>
    <property type="match status" value="1"/>
</dbReference>
<keyword evidence="5" id="KW-1185">Reference proteome</keyword>
<feature type="domain" description="SecA family profile" evidence="4">
    <location>
        <begin position="1"/>
        <end position="309"/>
    </location>
</feature>
<sequence length="309" mass="35791">MDAGILMFDKVDEISMLPNFISGTEHFIYILINGWLEMLKKKEKVVSLSKLSAYTNTLHLYFDQQIQQGVSMPNYLRDFARSQSANLAKYVIQAILMQLDRDYFICSSTIQFVNCNTVNKSNWQHVVHYGLLQFLQIKHKLAVSSAKFPWNFISTTRFFELYQEKDEKAGKILKKNVYGFTEALGSLEAQEHFHWIYHMDFLSIPSSKPKLFSERDGTVAENQEKHLKSIKDSVIKEIKDGKSVLVICESLTSVETIYKYLEEHLAPNNCNLILRKIDANFGEPQKADRKPTDFNQTKDAKEKLKPKEI</sequence>
<dbReference type="PANTHER" id="PTHR30612">
    <property type="entry name" value="SECA INNER MEMBRANE COMPONENT OF SEC PROTEIN SECRETION SYSTEM"/>
    <property type="match status" value="1"/>
</dbReference>
<dbReference type="InterPro" id="IPR027417">
    <property type="entry name" value="P-loop_NTPase"/>
</dbReference>
<feature type="compositionally biased region" description="Basic and acidic residues" evidence="3">
    <location>
        <begin position="285"/>
        <end position="309"/>
    </location>
</feature>
<keyword evidence="1" id="KW-0653">Protein transport</keyword>
<evidence type="ECO:0000256" key="3">
    <source>
        <dbReference type="SAM" id="MobiDB-lite"/>
    </source>
</evidence>
<keyword evidence="2" id="KW-0811">Translocation</keyword>
<dbReference type="Proteomes" id="UP000887574">
    <property type="component" value="Unplaced"/>
</dbReference>
<feature type="region of interest" description="Disordered" evidence="3">
    <location>
        <begin position="283"/>
        <end position="309"/>
    </location>
</feature>
<dbReference type="PANTHER" id="PTHR30612:SF0">
    <property type="entry name" value="CHLOROPLAST PROTEIN-TRANSPORTING ATPASE"/>
    <property type="match status" value="1"/>
</dbReference>
<dbReference type="GO" id="GO:0006886">
    <property type="term" value="P:intracellular protein transport"/>
    <property type="evidence" value="ECO:0007669"/>
    <property type="project" value="InterPro"/>
</dbReference>
<dbReference type="GO" id="GO:0005524">
    <property type="term" value="F:ATP binding"/>
    <property type="evidence" value="ECO:0007669"/>
    <property type="project" value="InterPro"/>
</dbReference>
<evidence type="ECO:0000313" key="6">
    <source>
        <dbReference type="WBParaSite" id="jg15836.1"/>
    </source>
</evidence>
<dbReference type="Gene3D" id="3.90.1440.10">
    <property type="entry name" value="SecA, preprotein cross-linking domain"/>
    <property type="match status" value="1"/>
</dbReference>
<name>A0A915D5N7_9BILA</name>
<organism evidence="5 6">
    <name type="scientific">Ditylenchus dipsaci</name>
    <dbReference type="NCBI Taxonomy" id="166011"/>
    <lineage>
        <taxon>Eukaryota</taxon>
        <taxon>Metazoa</taxon>
        <taxon>Ecdysozoa</taxon>
        <taxon>Nematoda</taxon>
        <taxon>Chromadorea</taxon>
        <taxon>Rhabditida</taxon>
        <taxon>Tylenchina</taxon>
        <taxon>Tylenchomorpha</taxon>
        <taxon>Sphaerularioidea</taxon>
        <taxon>Anguinidae</taxon>
        <taxon>Anguininae</taxon>
        <taxon>Ditylenchus</taxon>
    </lineage>
</organism>